<dbReference type="SUPFAM" id="SSF53850">
    <property type="entry name" value="Periplasmic binding protein-like II"/>
    <property type="match status" value="1"/>
</dbReference>
<dbReference type="GO" id="GO:0003700">
    <property type="term" value="F:DNA-binding transcription factor activity"/>
    <property type="evidence" value="ECO:0007669"/>
    <property type="project" value="InterPro"/>
</dbReference>
<gene>
    <name evidence="6" type="ORF">GZ78_20325</name>
</gene>
<dbReference type="PROSITE" id="PS50931">
    <property type="entry name" value="HTH_LYSR"/>
    <property type="match status" value="1"/>
</dbReference>
<dbReference type="STRING" id="1137799.GZ78_20325"/>
<dbReference type="Proteomes" id="UP000028073">
    <property type="component" value="Unassembled WGS sequence"/>
</dbReference>
<dbReference type="GO" id="GO:0003677">
    <property type="term" value="F:DNA binding"/>
    <property type="evidence" value="ECO:0007669"/>
    <property type="project" value="UniProtKB-KW"/>
</dbReference>
<keyword evidence="2" id="KW-0805">Transcription regulation</keyword>
<dbReference type="InterPro" id="IPR036388">
    <property type="entry name" value="WH-like_DNA-bd_sf"/>
</dbReference>
<dbReference type="CDD" id="cd08466">
    <property type="entry name" value="PBP2_LeuO"/>
    <property type="match status" value="1"/>
</dbReference>
<dbReference type="PANTHER" id="PTHR30118:SF6">
    <property type="entry name" value="HTH-TYPE TRANSCRIPTIONAL REGULATOR LEUO"/>
    <property type="match status" value="1"/>
</dbReference>
<dbReference type="RefSeq" id="WP_034839322.1">
    <property type="nucleotide sequence ID" value="NZ_JOKH01000004.1"/>
</dbReference>
<evidence type="ECO:0000313" key="6">
    <source>
        <dbReference type="EMBL" id="KEQ16973.1"/>
    </source>
</evidence>
<sequence>MDKKFDLKMLEVFLEVYQLGSITQAADALDMTQPGVSGVLKRLQEQLGVELFVREGRGITATHHAMRLADEIEPAFGSVYSALENLKTFDVQSPHQFKVFANEPMLQRLLPRVESDLSMGQCRIEFHLTPNDEEQLLQQLSLQKADLAIDVGGLSSHSYESKPFFLDQLVLVCSRHHPRVQGEITEQQYYAEKHIAIQLRRSHQYLADYIAIENLEQRSIAGECNSLLSMMALLAKSECLGATTMSLAEEYARSFDLQILTPPFSFEPVTHRMLWHKRSNDHAAHQWLRRKLQELVS</sequence>
<dbReference type="SUPFAM" id="SSF46785">
    <property type="entry name" value="Winged helix' DNA-binding domain"/>
    <property type="match status" value="1"/>
</dbReference>
<keyword evidence="4" id="KW-0804">Transcription</keyword>
<dbReference type="InterPro" id="IPR050389">
    <property type="entry name" value="LysR-type_TF"/>
</dbReference>
<dbReference type="Pfam" id="PF03466">
    <property type="entry name" value="LysR_substrate"/>
    <property type="match status" value="1"/>
</dbReference>
<dbReference type="AlphaFoldDB" id="A0A081NEV0"/>
<dbReference type="InterPro" id="IPR036390">
    <property type="entry name" value="WH_DNA-bd_sf"/>
</dbReference>
<dbReference type="Gene3D" id="3.40.190.10">
    <property type="entry name" value="Periplasmic binding protein-like II"/>
    <property type="match status" value="2"/>
</dbReference>
<evidence type="ECO:0000256" key="1">
    <source>
        <dbReference type="ARBA" id="ARBA00009437"/>
    </source>
</evidence>
<reference evidence="6 7" key="1">
    <citation type="submission" date="2014-06" db="EMBL/GenBank/DDBJ databases">
        <title>Whole Genome Sequences of Three Symbiotic Endozoicomonas Bacteria.</title>
        <authorList>
            <person name="Neave M.J."/>
            <person name="Apprill A."/>
            <person name="Voolstra C.R."/>
        </authorList>
    </citation>
    <scope>NUCLEOTIDE SEQUENCE [LARGE SCALE GENOMIC DNA]</scope>
    <source>
        <strain evidence="6 7">DSM 25634</strain>
    </source>
</reference>
<protein>
    <submittedName>
        <fullName evidence="6">LysR family transcriptional regulator</fullName>
    </submittedName>
</protein>
<keyword evidence="7" id="KW-1185">Reference proteome</keyword>
<feature type="domain" description="HTH lysR-type" evidence="5">
    <location>
        <begin position="5"/>
        <end position="62"/>
    </location>
</feature>
<dbReference type="Gene3D" id="1.10.10.10">
    <property type="entry name" value="Winged helix-like DNA-binding domain superfamily/Winged helix DNA-binding domain"/>
    <property type="match status" value="1"/>
</dbReference>
<dbReference type="PANTHER" id="PTHR30118">
    <property type="entry name" value="HTH-TYPE TRANSCRIPTIONAL REGULATOR LEUO-RELATED"/>
    <property type="match status" value="1"/>
</dbReference>
<evidence type="ECO:0000259" key="5">
    <source>
        <dbReference type="PROSITE" id="PS50931"/>
    </source>
</evidence>
<dbReference type="EMBL" id="JOKH01000004">
    <property type="protein sequence ID" value="KEQ16973.1"/>
    <property type="molecule type" value="Genomic_DNA"/>
</dbReference>
<dbReference type="OrthoDB" id="8839911at2"/>
<evidence type="ECO:0000256" key="2">
    <source>
        <dbReference type="ARBA" id="ARBA00023015"/>
    </source>
</evidence>
<dbReference type="eggNOG" id="COG0583">
    <property type="taxonomic scope" value="Bacteria"/>
</dbReference>
<organism evidence="6 7">
    <name type="scientific">Endozoicomonas numazuensis</name>
    <dbReference type="NCBI Taxonomy" id="1137799"/>
    <lineage>
        <taxon>Bacteria</taxon>
        <taxon>Pseudomonadati</taxon>
        <taxon>Pseudomonadota</taxon>
        <taxon>Gammaproteobacteria</taxon>
        <taxon>Oceanospirillales</taxon>
        <taxon>Endozoicomonadaceae</taxon>
        <taxon>Endozoicomonas</taxon>
    </lineage>
</organism>
<comment type="similarity">
    <text evidence="1">Belongs to the LysR transcriptional regulatory family.</text>
</comment>
<name>A0A081NEV0_9GAMM</name>
<accession>A0A081NEV0</accession>
<dbReference type="PRINTS" id="PR00039">
    <property type="entry name" value="HTHLYSR"/>
</dbReference>
<dbReference type="InterPro" id="IPR000847">
    <property type="entry name" value="LysR_HTH_N"/>
</dbReference>
<evidence type="ECO:0000256" key="3">
    <source>
        <dbReference type="ARBA" id="ARBA00023125"/>
    </source>
</evidence>
<dbReference type="Pfam" id="PF00126">
    <property type="entry name" value="HTH_1"/>
    <property type="match status" value="1"/>
</dbReference>
<comment type="caution">
    <text evidence="6">The sequence shown here is derived from an EMBL/GenBank/DDBJ whole genome shotgun (WGS) entry which is preliminary data.</text>
</comment>
<evidence type="ECO:0000256" key="4">
    <source>
        <dbReference type="ARBA" id="ARBA00023163"/>
    </source>
</evidence>
<proteinExistence type="inferred from homology"/>
<keyword evidence="3" id="KW-0238">DNA-binding</keyword>
<dbReference type="InterPro" id="IPR005119">
    <property type="entry name" value="LysR_subst-bd"/>
</dbReference>
<evidence type="ECO:0000313" key="7">
    <source>
        <dbReference type="Proteomes" id="UP000028073"/>
    </source>
</evidence>